<evidence type="ECO:0008006" key="4">
    <source>
        <dbReference type="Google" id="ProtNLM"/>
    </source>
</evidence>
<sequence length="118" mass="12582">MLELLLCFAGWAGIALGMDRHHEDAWGREGAQARLRALRRAGWAVLALSLALAVAWPRMASVPLSVTWWAVALSVSALGATAAATWWPRRLPRLRIAALALAVLWAALTAALGPHATG</sequence>
<keyword evidence="1" id="KW-1133">Transmembrane helix</keyword>
<name>A0A1H0K0N1_9BURK</name>
<feature type="transmembrane region" description="Helical" evidence="1">
    <location>
        <begin position="94"/>
        <end position="113"/>
    </location>
</feature>
<dbReference type="InterPro" id="IPR021762">
    <property type="entry name" value="DUF3325"/>
</dbReference>
<reference evidence="3" key="1">
    <citation type="submission" date="2016-10" db="EMBL/GenBank/DDBJ databases">
        <authorList>
            <person name="Varghese N."/>
            <person name="Submissions S."/>
        </authorList>
    </citation>
    <scope>NUCLEOTIDE SEQUENCE [LARGE SCALE GENOMIC DNA]</scope>
    <source>
        <strain evidence="3">DSM 17101</strain>
    </source>
</reference>
<evidence type="ECO:0000313" key="2">
    <source>
        <dbReference type="EMBL" id="SDO49282.1"/>
    </source>
</evidence>
<keyword evidence="1" id="KW-0812">Transmembrane</keyword>
<protein>
    <recommendedName>
        <fullName evidence="4">DUF3325 domain-containing protein</fullName>
    </recommendedName>
</protein>
<feature type="transmembrane region" description="Helical" evidence="1">
    <location>
        <begin position="66"/>
        <end position="88"/>
    </location>
</feature>
<gene>
    <name evidence="2" type="ORF">SAMN04489708_10132</name>
</gene>
<dbReference type="AlphaFoldDB" id="A0A1H0K0N1"/>
<dbReference type="Proteomes" id="UP000199317">
    <property type="component" value="Unassembled WGS sequence"/>
</dbReference>
<evidence type="ECO:0000256" key="1">
    <source>
        <dbReference type="SAM" id="Phobius"/>
    </source>
</evidence>
<organism evidence="2 3">
    <name type="scientific">Paracidovorax cattleyae</name>
    <dbReference type="NCBI Taxonomy" id="80868"/>
    <lineage>
        <taxon>Bacteria</taxon>
        <taxon>Pseudomonadati</taxon>
        <taxon>Pseudomonadota</taxon>
        <taxon>Betaproteobacteria</taxon>
        <taxon>Burkholderiales</taxon>
        <taxon>Comamonadaceae</taxon>
        <taxon>Paracidovorax</taxon>
    </lineage>
</organism>
<proteinExistence type="predicted"/>
<accession>A0A1H0K0N1</accession>
<keyword evidence="3" id="KW-1185">Reference proteome</keyword>
<evidence type="ECO:0000313" key="3">
    <source>
        <dbReference type="Proteomes" id="UP000199317"/>
    </source>
</evidence>
<dbReference type="Pfam" id="PF11804">
    <property type="entry name" value="DUF3325"/>
    <property type="match status" value="1"/>
</dbReference>
<feature type="transmembrane region" description="Helical" evidence="1">
    <location>
        <begin position="41"/>
        <end position="59"/>
    </location>
</feature>
<keyword evidence="1" id="KW-0472">Membrane</keyword>
<dbReference type="EMBL" id="FNJL01000001">
    <property type="protein sequence ID" value="SDO49282.1"/>
    <property type="molecule type" value="Genomic_DNA"/>
</dbReference>
<dbReference type="RefSeq" id="WP_092831703.1">
    <property type="nucleotide sequence ID" value="NZ_FNJL01000001.1"/>
</dbReference>